<dbReference type="PANTHER" id="PTHR11102:SF160">
    <property type="entry name" value="ERAD-ASSOCIATED E3 UBIQUITIN-PROTEIN LIGASE COMPONENT HRD3"/>
    <property type="match status" value="1"/>
</dbReference>
<evidence type="ECO:0008006" key="5">
    <source>
        <dbReference type="Google" id="ProtNLM"/>
    </source>
</evidence>
<comment type="similarity">
    <text evidence="1">Belongs to the sel-1 family.</text>
</comment>
<keyword evidence="4" id="KW-1185">Reference proteome</keyword>
<dbReference type="InterPro" id="IPR011990">
    <property type="entry name" value="TPR-like_helical_dom_sf"/>
</dbReference>
<accession>A0ABR2IIX0</accession>
<proteinExistence type="inferred from homology"/>
<dbReference type="Proteomes" id="UP001470230">
    <property type="component" value="Unassembled WGS sequence"/>
</dbReference>
<dbReference type="PANTHER" id="PTHR11102">
    <property type="entry name" value="SEL-1-LIKE PROTEIN"/>
    <property type="match status" value="1"/>
</dbReference>
<dbReference type="InterPro" id="IPR050767">
    <property type="entry name" value="Sel1_AlgK"/>
</dbReference>
<protein>
    <recommendedName>
        <fullName evidence="5">Protein kinase domain-containing protein</fullName>
    </recommendedName>
</protein>
<evidence type="ECO:0000313" key="3">
    <source>
        <dbReference type="EMBL" id="KAK8863512.1"/>
    </source>
</evidence>
<evidence type="ECO:0000256" key="1">
    <source>
        <dbReference type="ARBA" id="ARBA00038101"/>
    </source>
</evidence>
<dbReference type="InterPro" id="IPR011009">
    <property type="entry name" value="Kinase-like_dom_sf"/>
</dbReference>
<dbReference type="EMBL" id="JAPFFF010000017">
    <property type="protein sequence ID" value="KAK8863512.1"/>
    <property type="molecule type" value="Genomic_DNA"/>
</dbReference>
<dbReference type="InterPro" id="IPR006597">
    <property type="entry name" value="Sel1-like"/>
</dbReference>
<dbReference type="Pfam" id="PF08238">
    <property type="entry name" value="Sel1"/>
    <property type="match status" value="8"/>
</dbReference>
<sequence>MDLEGIVIDPIHIFSEEEYEMQNLTNPDHFQVVKHKDTQKKFYLIKRGENFNYSTKSSFIFKIENSFKLIHPAIINLSGYSITKPYLYYKYSQSPLYINDIDLTDTTVQIIFLGIASGLSYLLSKSYYISNFSIKSVIFDKIFYPKLIDYINLPDINETHKKDSIVQYSQFIQEILNKKTEENSSISINDELKALIERCNSNDNIPTFEDFINFFKKKSYRDNLNVFKDPSFSRYSQILDFADKIIYDSSLSQEEVYSYVQFESIEKICHCFLSNNKEIKQLDQNDENLLNSLPEHNIIQLAKCFSPLTEKFKRYIYSEDISLVIPGWNKLAELEPFQLYQALLSKMQELVKEKQRIDFYHQKAKEYEYKIEAIRIKAIELLKDAYKNSEDVNIKIELAVQYVKGDLLPYNVKKALRILTSISTDYLPTKTLVKGMINTLKQSDNDNIRDAIPADQIKIFNKAEKNDILSMLFVAFSLYTGFNGFPIRRSLSIQYYRKAAELSPNAMMLQGYLYYNGIFFPQNLKRARNCFLRASEKGCYKAEIINCILRKHVWRSYLIDYDVNDLFSSFLPQHPEKEEENDFYCFARINYYLNTHISDVKFYDSKIVDSDIHLNSDKENHSMKLALYTYDGWEKKIKPAFSENVLLFPTEKKDPLSIGKNYYYGMNGYPVNYTEAAKNIKISADSGNAEAQWRYAMLCIDAIGVKYDVETAKQYLIKSMNQNNIQGKFHYSFLALKSNEYEDIMKDCINKKHLDAMYYYGMHLEKKDEDEIDFEKVIEIYKKASDEGHFDSFLRLINLYENQSKKELFEENLLLSVGILNENLLIKLIELLDEQEKYKQSNILIDIGIKLNPKKFDCYFADHLLYGKGIKRNIERALNLMILTIRENQNYILQGSSINDNEIPDQFIENIPDKFIYLMLQAYAINNEHGRALAFLLKFQKRIDVEHRKEYHLFYQNFDPDLAHHFLIPPYFYYDDFKVCHDLYMEHIIKDSRFNNYFLALLSISKGEAINYFAIALIGKAYKQGKHMMRNLKTAIKYFECSARNKCPLGYYYIAKEFYYGRYIDQDCDNALKYFNLAIENNDVPRAGYYIFKISVIYNKKNDKCIKFLKIAADFGHKRALYKYGHLLFTGKNPGIPQNKEKGIELIQKASYQKYKKAIQFCLLHLISFKETKDDSDSSVEEDAHSRLTKILNEIKEQNNGTLVNRKQGEITYEKNEEL</sequence>
<dbReference type="EMBL" id="JAPFFF010000232">
    <property type="protein sequence ID" value="KAK8835126.1"/>
    <property type="molecule type" value="Genomic_DNA"/>
</dbReference>
<dbReference type="SUPFAM" id="SSF81901">
    <property type="entry name" value="HCP-like"/>
    <property type="match status" value="4"/>
</dbReference>
<evidence type="ECO:0000313" key="4">
    <source>
        <dbReference type="Proteomes" id="UP001470230"/>
    </source>
</evidence>
<reference evidence="3 4" key="1">
    <citation type="submission" date="2024-04" db="EMBL/GenBank/DDBJ databases">
        <title>Tritrichomonas musculus Genome.</title>
        <authorList>
            <person name="Alves-Ferreira E."/>
            <person name="Grigg M."/>
            <person name="Lorenzi H."/>
            <person name="Galac M."/>
        </authorList>
    </citation>
    <scope>NUCLEOTIDE SEQUENCE [LARGE SCALE GENOMIC DNA]</scope>
    <source>
        <strain evidence="3 4">EAF2021</strain>
    </source>
</reference>
<dbReference type="SMART" id="SM00671">
    <property type="entry name" value="SEL1"/>
    <property type="match status" value="8"/>
</dbReference>
<gene>
    <name evidence="3" type="ORF">M9Y10_011198</name>
    <name evidence="2" type="ORF">M9Y10_018060</name>
</gene>
<evidence type="ECO:0000313" key="2">
    <source>
        <dbReference type="EMBL" id="KAK8835126.1"/>
    </source>
</evidence>
<comment type="caution">
    <text evidence="3">The sequence shown here is derived from an EMBL/GenBank/DDBJ whole genome shotgun (WGS) entry which is preliminary data.</text>
</comment>
<dbReference type="SUPFAM" id="SSF56112">
    <property type="entry name" value="Protein kinase-like (PK-like)"/>
    <property type="match status" value="1"/>
</dbReference>
<organism evidence="3 4">
    <name type="scientific">Tritrichomonas musculus</name>
    <dbReference type="NCBI Taxonomy" id="1915356"/>
    <lineage>
        <taxon>Eukaryota</taxon>
        <taxon>Metamonada</taxon>
        <taxon>Parabasalia</taxon>
        <taxon>Tritrichomonadida</taxon>
        <taxon>Tritrichomonadidae</taxon>
        <taxon>Tritrichomonas</taxon>
    </lineage>
</organism>
<name>A0ABR2IIX0_9EUKA</name>
<dbReference type="Gene3D" id="1.25.40.10">
    <property type="entry name" value="Tetratricopeptide repeat domain"/>
    <property type="match status" value="3"/>
</dbReference>